<dbReference type="AlphaFoldDB" id="A0A097SQ66"/>
<keyword evidence="3" id="KW-0732">Signal</keyword>
<dbReference type="PIRSF" id="PIRSF002825">
    <property type="entry name" value="CfbpA"/>
    <property type="match status" value="1"/>
</dbReference>
<evidence type="ECO:0000256" key="4">
    <source>
        <dbReference type="PIRSR" id="PIRSR002825-1"/>
    </source>
</evidence>
<name>A0A097SQ66_9NOCA</name>
<dbReference type="GO" id="GO:0046872">
    <property type="term" value="F:metal ion binding"/>
    <property type="evidence" value="ECO:0007669"/>
    <property type="project" value="UniProtKB-KW"/>
</dbReference>
<evidence type="ECO:0000313" key="5">
    <source>
        <dbReference type="EMBL" id="AIU93668.1"/>
    </source>
</evidence>
<feature type="binding site" evidence="4">
    <location>
        <position position="126"/>
    </location>
    <ligand>
        <name>Fe cation</name>
        <dbReference type="ChEBI" id="CHEBI:24875"/>
    </ligand>
</feature>
<dbReference type="CDD" id="cd13543">
    <property type="entry name" value="PBP2_Fbp"/>
    <property type="match status" value="1"/>
</dbReference>
<dbReference type="Pfam" id="PF13343">
    <property type="entry name" value="SBP_bac_6"/>
    <property type="match status" value="1"/>
</dbReference>
<keyword evidence="5" id="KW-0614">Plasmid</keyword>
<dbReference type="GO" id="GO:0006826">
    <property type="term" value="P:iron ion transport"/>
    <property type="evidence" value="ECO:0007669"/>
    <property type="project" value="UniProtKB-KW"/>
</dbReference>
<keyword evidence="4" id="KW-0479">Metal-binding</keyword>
<dbReference type="GO" id="GO:0030288">
    <property type="term" value="C:outer membrane-bounded periplasmic space"/>
    <property type="evidence" value="ECO:0007669"/>
    <property type="project" value="TreeGrafter"/>
</dbReference>
<keyword evidence="2" id="KW-0410">Iron transport</keyword>
<gene>
    <name evidence="5" type="ORF">LRS1606.234</name>
</gene>
<protein>
    <submittedName>
        <fullName evidence="5">Uncharacterized protein</fullName>
    </submittedName>
</protein>
<evidence type="ECO:0000256" key="1">
    <source>
        <dbReference type="ARBA" id="ARBA00008520"/>
    </source>
</evidence>
<reference evidence="5" key="1">
    <citation type="submission" date="2014-03" db="EMBL/GenBank/DDBJ databases">
        <authorList>
            <person name="Zhang G."/>
            <person name="Zhu L."/>
            <person name="Fang P."/>
        </authorList>
    </citation>
    <scope>NUCLEOTIDE SEQUENCE</scope>
    <source>
        <strain evidence="5">NS1</strain>
        <plasmid evidence="5">pNSL1</plasmid>
    </source>
</reference>
<keyword evidence="2" id="KW-0406">Ion transport</keyword>
<dbReference type="PANTHER" id="PTHR30006:SF15">
    <property type="entry name" value="IRON-UTILIZATION PERIPLASMIC PROTEIN"/>
    <property type="match status" value="1"/>
</dbReference>
<dbReference type="InterPro" id="IPR026045">
    <property type="entry name" value="Ferric-bd"/>
</dbReference>
<feature type="binding site" evidence="4">
    <location>
        <position position="262"/>
    </location>
    <ligand>
        <name>Fe cation</name>
        <dbReference type="ChEBI" id="CHEBI:24875"/>
    </ligand>
</feature>
<organism evidence="5">
    <name type="scientific">Rhodococcus sp. NS1</name>
    <dbReference type="NCBI Taxonomy" id="402236"/>
    <lineage>
        <taxon>Bacteria</taxon>
        <taxon>Bacillati</taxon>
        <taxon>Actinomycetota</taxon>
        <taxon>Actinomycetes</taxon>
        <taxon>Mycobacteriales</taxon>
        <taxon>Nocardiaceae</taxon>
        <taxon>Rhodococcus</taxon>
    </lineage>
</organism>
<keyword evidence="2" id="KW-0813">Transport</keyword>
<dbReference type="EMBL" id="KJ605395">
    <property type="protein sequence ID" value="AIU93668.1"/>
    <property type="molecule type" value="Genomic_DNA"/>
</dbReference>
<dbReference type="Gene3D" id="3.40.190.10">
    <property type="entry name" value="Periplasmic binding protein-like II"/>
    <property type="match status" value="2"/>
</dbReference>
<feature type="binding site" evidence="4">
    <location>
        <position position="78"/>
    </location>
    <ligand>
        <name>Fe cation</name>
        <dbReference type="ChEBI" id="CHEBI:24875"/>
    </ligand>
</feature>
<accession>A0A097SQ66</accession>
<evidence type="ECO:0000256" key="3">
    <source>
        <dbReference type="ARBA" id="ARBA00022729"/>
    </source>
</evidence>
<geneLocation type="plasmid" evidence="5">
    <name>pNSL1</name>
</geneLocation>
<feature type="binding site" evidence="4">
    <location>
        <position position="263"/>
    </location>
    <ligand>
        <name>Fe cation</name>
        <dbReference type="ChEBI" id="CHEBI:24875"/>
    </ligand>
</feature>
<dbReference type="SUPFAM" id="SSF53850">
    <property type="entry name" value="Periplasmic binding protein-like II"/>
    <property type="match status" value="1"/>
</dbReference>
<dbReference type="PANTHER" id="PTHR30006">
    <property type="entry name" value="THIAMINE-BINDING PERIPLASMIC PROTEIN-RELATED"/>
    <property type="match status" value="1"/>
</dbReference>
<comment type="similarity">
    <text evidence="1">Belongs to the bacterial solute-binding protein 1 family.</text>
</comment>
<sequence>MIIRFANPSSSIIFLTTGGRVPAAQEDGHTMRIRTGLMSGVALATAAVLTLSACSESGSDSGADSDTANQITVYNAQHESLTQEWVDAFTAETGIEVELRNGNDTELGNLLVAEGDQSPADVFLTENSPAMTLVENAGLFADVDQDVLDQVPSQYRPSSGKWTGIAARSTVFAYNKDTLPQDQLPKSLLDLQDPAWKDRWAASPSGADFQAIISALLELKGEDATRQWLAGMKENVRTYQGNNTVMKAVNAGEIPGGVIYHYYWFGDQAKTGENSDNVALHYFKNEDPGAFVSVSGGGVLQSSTQQDAAQQFLKFITGKQGQEVLQTGTSFEYTVGSDVPANPELVPLAELQAPQVDPAKLNSPQVTELMTEAGLL</sequence>
<evidence type="ECO:0000256" key="2">
    <source>
        <dbReference type="ARBA" id="ARBA00022496"/>
    </source>
</evidence>
<keyword evidence="4" id="KW-0408">Iron</keyword>
<proteinExistence type="inferred from homology"/>